<evidence type="ECO:0000313" key="2">
    <source>
        <dbReference type="Proteomes" id="UP001178507"/>
    </source>
</evidence>
<comment type="caution">
    <text evidence="1">The sequence shown here is derived from an EMBL/GenBank/DDBJ whole genome shotgun (WGS) entry which is preliminary data.</text>
</comment>
<dbReference type="Proteomes" id="UP001178507">
    <property type="component" value="Unassembled WGS sequence"/>
</dbReference>
<proteinExistence type="predicted"/>
<gene>
    <name evidence="1" type="ORF">EVOR1521_LOCUS1416</name>
</gene>
<evidence type="ECO:0000313" key="1">
    <source>
        <dbReference type="EMBL" id="CAJ1370977.1"/>
    </source>
</evidence>
<organism evidence="1 2">
    <name type="scientific">Effrenium voratum</name>
    <dbReference type="NCBI Taxonomy" id="2562239"/>
    <lineage>
        <taxon>Eukaryota</taxon>
        <taxon>Sar</taxon>
        <taxon>Alveolata</taxon>
        <taxon>Dinophyceae</taxon>
        <taxon>Suessiales</taxon>
        <taxon>Symbiodiniaceae</taxon>
        <taxon>Effrenium</taxon>
    </lineage>
</organism>
<evidence type="ECO:0008006" key="3">
    <source>
        <dbReference type="Google" id="ProtNLM"/>
    </source>
</evidence>
<keyword evidence="2" id="KW-1185">Reference proteome</keyword>
<reference evidence="1" key="1">
    <citation type="submission" date="2023-08" db="EMBL/GenBank/DDBJ databases">
        <authorList>
            <person name="Chen Y."/>
            <person name="Shah S."/>
            <person name="Dougan E. K."/>
            <person name="Thang M."/>
            <person name="Chan C."/>
        </authorList>
    </citation>
    <scope>NUCLEOTIDE SEQUENCE</scope>
</reference>
<protein>
    <recommendedName>
        <fullName evidence="3">JmjC domain-containing protein</fullName>
    </recommendedName>
</protein>
<dbReference type="AlphaFoldDB" id="A0AA36HKV4"/>
<name>A0AA36HKV4_9DINO</name>
<sequence>MGVARCCCCLCCPCCFLLGWRRVLALLGAVLALGLALLLGPVPLDLADEAADLCEAAAWFMDTRESYTYSTEENLNAWAQVCPEAFRALPPAAQQVLRSLRAEGKHRREEVLRDKGLEEKNAHWPAIFRLSVENGTLAEDASLPHMVPLKEIPQAFAAGKVVRFNASELLPPHMFNSSLAEIRKMHTEENMQETLVYGSLGGGSFCRILALWPVTKAYRAFGRTQLFEAFRRLMVAVQRICPLKPIPFYLEDLQRLKPLGPSNINMKRLANFDGRLQVPEKLGLTGVEGMLSMLWLGVSPFPPTFSLHTDVQDNVLMELVSETNVYILPRDLCWDSRSPNETVTGKYLKVHLVPGEGLAIPSNFLHTVEHLHQDRLGVNYFFEPKFGEMQWPNGPKGNWYAEIAKSNKEHLAMRALWFKSVGLLWEKHRKGIAMHGWKMEVL</sequence>
<dbReference type="SUPFAM" id="SSF51197">
    <property type="entry name" value="Clavaminate synthase-like"/>
    <property type="match status" value="1"/>
</dbReference>
<dbReference type="Gene3D" id="2.60.120.650">
    <property type="entry name" value="Cupin"/>
    <property type="match status" value="1"/>
</dbReference>
<accession>A0AA36HKV4</accession>
<dbReference type="EMBL" id="CAUJNA010000047">
    <property type="protein sequence ID" value="CAJ1370977.1"/>
    <property type="molecule type" value="Genomic_DNA"/>
</dbReference>